<dbReference type="AlphaFoldDB" id="G4QEY0"/>
<feature type="transmembrane region" description="Helical" evidence="3">
    <location>
        <begin position="81"/>
        <end position="104"/>
    </location>
</feature>
<evidence type="ECO:0000256" key="3">
    <source>
        <dbReference type="SAM" id="Phobius"/>
    </source>
</evidence>
<dbReference type="GO" id="GO:0008654">
    <property type="term" value="P:phospholipid biosynthetic process"/>
    <property type="evidence" value="ECO:0007669"/>
    <property type="project" value="InterPro"/>
</dbReference>
<keyword evidence="3" id="KW-0812">Transmembrane</keyword>
<dbReference type="InterPro" id="IPR048254">
    <property type="entry name" value="CDP_ALCOHOL_P_TRANSF_CS"/>
</dbReference>
<evidence type="ECO:0000313" key="5">
    <source>
        <dbReference type="Proteomes" id="UP000009282"/>
    </source>
</evidence>
<dbReference type="RefSeq" id="WP_014107122.1">
    <property type="nucleotide sequence ID" value="NC_016041.1"/>
</dbReference>
<gene>
    <name evidence="4" type="ordered locus">GNIT_0089</name>
</gene>
<dbReference type="STRING" id="1085623.GNIT_0089"/>
<dbReference type="GO" id="GO:0016780">
    <property type="term" value="F:phosphotransferase activity, for other substituted phosphate groups"/>
    <property type="evidence" value="ECO:0007669"/>
    <property type="project" value="InterPro"/>
</dbReference>
<feature type="transmembrane region" description="Helical" evidence="3">
    <location>
        <begin position="110"/>
        <end position="133"/>
    </location>
</feature>
<feature type="transmembrane region" description="Helical" evidence="3">
    <location>
        <begin position="33"/>
        <end position="60"/>
    </location>
</feature>
<dbReference type="GO" id="GO:0016020">
    <property type="term" value="C:membrane"/>
    <property type="evidence" value="ECO:0007669"/>
    <property type="project" value="InterPro"/>
</dbReference>
<dbReference type="HOGENOM" id="CLU_080384_2_0_6"/>
<accession>G4QEY0</accession>
<dbReference type="InterPro" id="IPR043130">
    <property type="entry name" value="CDP-OH_PTrfase_TM_dom"/>
</dbReference>
<keyword evidence="5" id="KW-1185">Reference proteome</keyword>
<reference evidence="4 5" key="1">
    <citation type="journal article" date="2011" name="J. Bacteriol.">
        <title>Complete genome sequence of seawater bacterium Glaciecola nitratireducens FR1064T.</title>
        <authorList>
            <person name="Bian F."/>
            <person name="Qin Q.L."/>
            <person name="Xie B.B."/>
            <person name="Shu Y.L."/>
            <person name="Zhang X.Y."/>
            <person name="Yu Y."/>
            <person name="Chen B."/>
            <person name="Chen X.L."/>
            <person name="Zhou B.C."/>
            <person name="Zhang Y.Z."/>
        </authorList>
    </citation>
    <scope>NUCLEOTIDE SEQUENCE [LARGE SCALE GENOMIC DNA]</scope>
    <source>
        <strain evidence="5">JCM 12485 / KCTC 12276 / FR1064</strain>
    </source>
</reference>
<organism evidence="4 5">
    <name type="scientific">Glaciecola nitratireducens (strain JCM 12485 / KCTC 12276 / FR1064)</name>
    <dbReference type="NCBI Taxonomy" id="1085623"/>
    <lineage>
        <taxon>Bacteria</taxon>
        <taxon>Pseudomonadati</taxon>
        <taxon>Pseudomonadota</taxon>
        <taxon>Gammaproteobacteria</taxon>
        <taxon>Alteromonadales</taxon>
        <taxon>Alteromonadaceae</taxon>
        <taxon>Brumicola</taxon>
    </lineage>
</organism>
<dbReference type="PROSITE" id="PS00379">
    <property type="entry name" value="CDP_ALCOHOL_P_TRANSF"/>
    <property type="match status" value="1"/>
</dbReference>
<comment type="similarity">
    <text evidence="2">Belongs to the CDP-alcohol phosphatidyltransferase class-I family.</text>
</comment>
<keyword evidence="1 2" id="KW-0808">Transferase</keyword>
<protein>
    <submittedName>
        <fullName evidence="4">Putative phosphatidyl transferase, inner membrane protein</fullName>
    </submittedName>
</protein>
<dbReference type="EMBL" id="CP003060">
    <property type="protein sequence ID" value="AEP28243.1"/>
    <property type="molecule type" value="Genomic_DNA"/>
</dbReference>
<keyword evidence="3" id="KW-1133">Transmembrane helix</keyword>
<proteinExistence type="inferred from homology"/>
<feature type="transmembrane region" description="Helical" evidence="3">
    <location>
        <begin position="177"/>
        <end position="195"/>
    </location>
</feature>
<dbReference type="KEGG" id="gni:GNIT_0089"/>
<name>G4QEY0_GLANF</name>
<keyword evidence="3" id="KW-0472">Membrane</keyword>
<feature type="transmembrane region" description="Helical" evidence="3">
    <location>
        <begin position="149"/>
        <end position="171"/>
    </location>
</feature>
<dbReference type="Gene3D" id="1.20.120.1760">
    <property type="match status" value="1"/>
</dbReference>
<dbReference type="Proteomes" id="UP000009282">
    <property type="component" value="Chromosome"/>
</dbReference>
<dbReference type="eggNOG" id="COG0558">
    <property type="taxonomic scope" value="Bacteria"/>
</dbReference>
<sequence>MLDASITPAVKALLTPLVKLLNKTKVTPNQLTVIGFAVGLLAIPFLVLQWWSLALAAILLNRILDGLDGALARYQGSSTSAGGFLDICLDFLFYAAVPVGFALADPAQNALPAAILLAAFIGTGSSFLAFAIAAEKYQLTKPQFEYKSFYYLHGLTEGTETILIFAAFCIWPEYFPWLAYGFAVAAGITVFTRVYGGYYTLKEQAVKATNDDVA</sequence>
<dbReference type="InterPro" id="IPR000462">
    <property type="entry name" value="CDP-OH_P_trans"/>
</dbReference>
<dbReference type="OrthoDB" id="9790577at2"/>
<evidence type="ECO:0000313" key="4">
    <source>
        <dbReference type="EMBL" id="AEP28243.1"/>
    </source>
</evidence>
<evidence type="ECO:0000256" key="1">
    <source>
        <dbReference type="ARBA" id="ARBA00022679"/>
    </source>
</evidence>
<dbReference type="Pfam" id="PF01066">
    <property type="entry name" value="CDP-OH_P_transf"/>
    <property type="match status" value="1"/>
</dbReference>
<evidence type="ECO:0000256" key="2">
    <source>
        <dbReference type="RuleBase" id="RU003750"/>
    </source>
</evidence>